<gene>
    <name evidence="3" type="ORF">H9L42_11735</name>
</gene>
<keyword evidence="2" id="KW-1133">Transmembrane helix</keyword>
<keyword evidence="2" id="KW-0812">Transmembrane</keyword>
<keyword evidence="2" id="KW-0472">Membrane</keyword>
<feature type="transmembrane region" description="Helical" evidence="2">
    <location>
        <begin position="63"/>
        <end position="89"/>
    </location>
</feature>
<dbReference type="AlphaFoldDB" id="A0A923NJY9"/>
<accession>A0A923NJY9</accession>
<keyword evidence="4" id="KW-1185">Reference proteome</keyword>
<feature type="compositionally biased region" description="Basic and acidic residues" evidence="1">
    <location>
        <begin position="135"/>
        <end position="158"/>
    </location>
</feature>
<feature type="transmembrane region" description="Helical" evidence="2">
    <location>
        <begin position="21"/>
        <end position="43"/>
    </location>
</feature>
<feature type="compositionally biased region" description="Polar residues" evidence="1">
    <location>
        <begin position="100"/>
        <end position="114"/>
    </location>
</feature>
<protein>
    <submittedName>
        <fullName evidence="3">Uncharacterized protein</fullName>
    </submittedName>
</protein>
<dbReference type="RefSeq" id="WP_187303591.1">
    <property type="nucleotide sequence ID" value="NZ_JACRYT010000014.1"/>
</dbReference>
<reference evidence="3" key="1">
    <citation type="submission" date="2020-08" db="EMBL/GenBank/DDBJ databases">
        <title>Genome public.</title>
        <authorList>
            <person name="Liu C."/>
            <person name="Sun Q."/>
        </authorList>
    </citation>
    <scope>NUCLEOTIDE SEQUENCE</scope>
    <source>
        <strain evidence="3">BX12</strain>
    </source>
</reference>
<evidence type="ECO:0000256" key="2">
    <source>
        <dbReference type="SAM" id="Phobius"/>
    </source>
</evidence>
<evidence type="ECO:0000256" key="1">
    <source>
        <dbReference type="SAM" id="MobiDB-lite"/>
    </source>
</evidence>
<proteinExistence type="predicted"/>
<dbReference type="EMBL" id="JACRYT010000014">
    <property type="protein sequence ID" value="MBC6680491.1"/>
    <property type="molecule type" value="Genomic_DNA"/>
</dbReference>
<comment type="caution">
    <text evidence="3">The sequence shown here is derived from an EMBL/GenBank/DDBJ whole genome shotgun (WGS) entry which is preliminary data.</text>
</comment>
<organism evidence="3 4">
    <name type="scientific">Zhenpiania hominis</name>
    <dbReference type="NCBI Taxonomy" id="2763644"/>
    <lineage>
        <taxon>Bacteria</taxon>
        <taxon>Bacillati</taxon>
        <taxon>Bacillota</taxon>
        <taxon>Clostridia</taxon>
        <taxon>Peptostreptococcales</taxon>
        <taxon>Anaerovoracaceae</taxon>
        <taxon>Zhenpiania</taxon>
    </lineage>
</organism>
<dbReference type="Proteomes" id="UP000602647">
    <property type="component" value="Unassembled WGS sequence"/>
</dbReference>
<feature type="region of interest" description="Disordered" evidence="1">
    <location>
        <begin position="97"/>
        <end position="158"/>
    </location>
</feature>
<evidence type="ECO:0000313" key="3">
    <source>
        <dbReference type="EMBL" id="MBC6680491.1"/>
    </source>
</evidence>
<sequence>MKEELKILEEPVKKKLPACTVILYVLAAASLICAGFMLYYSITYVQSYYESYGMSISDGITEVIQYVISGSGTYLGFAVLFWAAGLILAKLSRLDKQNRGETSGSGVPQGTVTMESLDPALAEELRDPEEDGADGGEKAAEAESEEKSPAQDEPEKKI</sequence>
<evidence type="ECO:0000313" key="4">
    <source>
        <dbReference type="Proteomes" id="UP000602647"/>
    </source>
</evidence>
<name>A0A923NJY9_9FIRM</name>